<accession>A0AAV2DGR8</accession>
<organism evidence="1 2">
    <name type="scientific">Linum trigynum</name>
    <dbReference type="NCBI Taxonomy" id="586398"/>
    <lineage>
        <taxon>Eukaryota</taxon>
        <taxon>Viridiplantae</taxon>
        <taxon>Streptophyta</taxon>
        <taxon>Embryophyta</taxon>
        <taxon>Tracheophyta</taxon>
        <taxon>Spermatophyta</taxon>
        <taxon>Magnoliopsida</taxon>
        <taxon>eudicotyledons</taxon>
        <taxon>Gunneridae</taxon>
        <taxon>Pentapetalae</taxon>
        <taxon>rosids</taxon>
        <taxon>fabids</taxon>
        <taxon>Malpighiales</taxon>
        <taxon>Linaceae</taxon>
        <taxon>Linum</taxon>
    </lineage>
</organism>
<name>A0AAV2DGR8_9ROSI</name>
<dbReference type="AlphaFoldDB" id="A0AAV2DGR8"/>
<gene>
    <name evidence="1" type="ORF">LTRI10_LOCUS14332</name>
</gene>
<keyword evidence="2" id="KW-1185">Reference proteome</keyword>
<dbReference type="EMBL" id="OZ034815">
    <property type="protein sequence ID" value="CAL1372316.1"/>
    <property type="molecule type" value="Genomic_DNA"/>
</dbReference>
<sequence length="174" mass="19482">MHFRKPGRWVDLQGLNREAKAIEATDTVEDPASPITGKLITPPPPHKSATVIAATKLDLMEELTLAPVPLLVGERVNSTATKPSMSKLRAAVDVEKGRERRAIAAADSWRNRTTAKEDGVSKPSPPLVELRMWGAVEIEIVPMPWRNWKFRKRGRYQRTSVFFAIVNNFFIDPG</sequence>
<evidence type="ECO:0000313" key="2">
    <source>
        <dbReference type="Proteomes" id="UP001497516"/>
    </source>
</evidence>
<protein>
    <submittedName>
        <fullName evidence="1">Uncharacterized protein</fullName>
    </submittedName>
</protein>
<dbReference type="Proteomes" id="UP001497516">
    <property type="component" value="Chromosome 2"/>
</dbReference>
<proteinExistence type="predicted"/>
<reference evidence="1 2" key="1">
    <citation type="submission" date="2024-04" db="EMBL/GenBank/DDBJ databases">
        <authorList>
            <person name="Fracassetti M."/>
        </authorList>
    </citation>
    <scope>NUCLEOTIDE SEQUENCE [LARGE SCALE GENOMIC DNA]</scope>
</reference>
<evidence type="ECO:0000313" key="1">
    <source>
        <dbReference type="EMBL" id="CAL1372316.1"/>
    </source>
</evidence>